<dbReference type="EMBL" id="QDKL01000001">
    <property type="protein sequence ID" value="RZF22594.1"/>
    <property type="molecule type" value="Genomic_DNA"/>
</dbReference>
<proteinExistence type="inferred from homology"/>
<evidence type="ECO:0000259" key="8">
    <source>
        <dbReference type="Pfam" id="PF01643"/>
    </source>
</evidence>
<dbReference type="InterPro" id="IPR029069">
    <property type="entry name" value="HotDog_dom_sf"/>
</dbReference>
<organism evidence="10 11">
    <name type="scientific">Halobacteriovorax vibrionivorans</name>
    <dbReference type="NCBI Taxonomy" id="2152716"/>
    <lineage>
        <taxon>Bacteria</taxon>
        <taxon>Pseudomonadati</taxon>
        <taxon>Bdellovibrionota</taxon>
        <taxon>Bacteriovoracia</taxon>
        <taxon>Bacteriovoracales</taxon>
        <taxon>Halobacteriovoraceae</taxon>
        <taxon>Halobacteriovorax</taxon>
    </lineage>
</organism>
<keyword evidence="11" id="KW-1185">Reference proteome</keyword>
<evidence type="ECO:0000313" key="10">
    <source>
        <dbReference type="EMBL" id="RZF22594.1"/>
    </source>
</evidence>
<dbReference type="SUPFAM" id="SSF54637">
    <property type="entry name" value="Thioesterase/thiol ester dehydrase-isomerase"/>
    <property type="match status" value="2"/>
</dbReference>
<evidence type="ECO:0000256" key="3">
    <source>
        <dbReference type="ARBA" id="ARBA00022801"/>
    </source>
</evidence>
<keyword evidence="7" id="KW-0275">Fatty acid biosynthesis</keyword>
<evidence type="ECO:0000259" key="9">
    <source>
        <dbReference type="Pfam" id="PF20791"/>
    </source>
</evidence>
<evidence type="ECO:0000256" key="6">
    <source>
        <dbReference type="ARBA" id="ARBA00023098"/>
    </source>
</evidence>
<dbReference type="InterPro" id="IPR045023">
    <property type="entry name" value="FATA/B"/>
</dbReference>
<dbReference type="InterPro" id="IPR002864">
    <property type="entry name" value="Acyl-ACP_thioesterase_NHD"/>
</dbReference>
<gene>
    <name evidence="10" type="ORF">DAY19_02140</name>
</gene>
<comment type="similarity">
    <text evidence="1">Belongs to the acyl-ACP thioesterase family.</text>
</comment>
<dbReference type="Pfam" id="PF20791">
    <property type="entry name" value="Acyl-ACP_TE_C"/>
    <property type="match status" value="1"/>
</dbReference>
<dbReference type="InterPro" id="IPR049427">
    <property type="entry name" value="Acyl-ACP_TE_C"/>
</dbReference>
<sequence length="255" mass="29947">MRFCLNIGMKEAIYKKTYQVSINSVNINKKLGLYGILGYLQDIATVHAEEMGFGLEDMIRDQSFWVLVRQKLRMTRFPGWNEKLEIQTWSREPQGMYAFRDFEIFQDGEKIGDCSTVWMILDGKTRKVKKPDFPLERINPRTDYQLDYIAHKVEPRENFEKVNTIVVRNSDLDLNMHVNNTKYSQWILDSIPIELHKTAKLNEFEINFMAETHLGDDIDIYRARNEEGELNHDIVYKGVRHSDGKTCFLAKILAN</sequence>
<name>A0ABY0IJD6_9BACT</name>
<evidence type="ECO:0000256" key="4">
    <source>
        <dbReference type="ARBA" id="ARBA00022832"/>
    </source>
</evidence>
<keyword evidence="2" id="KW-0444">Lipid biosynthesis</keyword>
<keyword evidence="6" id="KW-0443">Lipid metabolism</keyword>
<evidence type="ECO:0000256" key="7">
    <source>
        <dbReference type="ARBA" id="ARBA00023160"/>
    </source>
</evidence>
<dbReference type="CDD" id="cd00586">
    <property type="entry name" value="4HBT"/>
    <property type="match status" value="1"/>
</dbReference>
<keyword evidence="5" id="KW-0809">Transit peptide</keyword>
<keyword evidence="3" id="KW-0378">Hydrolase</keyword>
<evidence type="ECO:0000313" key="11">
    <source>
        <dbReference type="Proteomes" id="UP000443582"/>
    </source>
</evidence>
<dbReference type="Proteomes" id="UP000443582">
    <property type="component" value="Unassembled WGS sequence"/>
</dbReference>
<reference evidence="11" key="1">
    <citation type="journal article" date="2019" name="Int. J. Syst. Evol. Microbiol.">
        <title>Halobacteriovorax valvorus sp. nov., a novel prokaryotic predator isolated from coastal seawater of China.</title>
        <authorList>
            <person name="Chen M.-X."/>
        </authorList>
    </citation>
    <scope>NUCLEOTIDE SEQUENCE [LARGE SCALE GENOMIC DNA]</scope>
    <source>
        <strain evidence="11">BL9</strain>
    </source>
</reference>
<dbReference type="PANTHER" id="PTHR31727">
    <property type="entry name" value="OLEOYL-ACYL CARRIER PROTEIN THIOESTERASE 1, CHLOROPLASTIC"/>
    <property type="match status" value="1"/>
</dbReference>
<evidence type="ECO:0000256" key="5">
    <source>
        <dbReference type="ARBA" id="ARBA00022946"/>
    </source>
</evidence>
<feature type="domain" description="Acyl-ACP thioesterase N-terminal hotdog" evidence="8">
    <location>
        <begin position="13"/>
        <end position="129"/>
    </location>
</feature>
<keyword evidence="4" id="KW-0276">Fatty acid metabolism</keyword>
<dbReference type="Gene3D" id="3.10.129.10">
    <property type="entry name" value="Hotdog Thioesterase"/>
    <property type="match status" value="1"/>
</dbReference>
<comment type="caution">
    <text evidence="10">The sequence shown here is derived from an EMBL/GenBank/DDBJ whole genome shotgun (WGS) entry which is preliminary data.</text>
</comment>
<evidence type="ECO:0000256" key="1">
    <source>
        <dbReference type="ARBA" id="ARBA00006500"/>
    </source>
</evidence>
<accession>A0ABY0IJD6</accession>
<evidence type="ECO:0000256" key="2">
    <source>
        <dbReference type="ARBA" id="ARBA00022516"/>
    </source>
</evidence>
<feature type="domain" description="Acyl-ACP thioesterase-like C-terminal" evidence="9">
    <location>
        <begin position="161"/>
        <end position="247"/>
    </location>
</feature>
<protein>
    <submittedName>
        <fullName evidence="10">Acyl-[acyl-carrier-protein] thioesterase</fullName>
    </submittedName>
</protein>
<dbReference type="PANTHER" id="PTHR31727:SF6">
    <property type="entry name" value="OLEOYL-ACYL CARRIER PROTEIN THIOESTERASE 1, CHLOROPLASTIC"/>
    <property type="match status" value="1"/>
</dbReference>
<dbReference type="Pfam" id="PF01643">
    <property type="entry name" value="Acyl-ACP_TE"/>
    <property type="match status" value="1"/>
</dbReference>